<name>A0ABR1SS10_9PEZI</name>
<dbReference type="Gene3D" id="3.80.10.10">
    <property type="entry name" value="Ribonuclease Inhibitor"/>
    <property type="match status" value="1"/>
</dbReference>
<dbReference type="SUPFAM" id="SSF52047">
    <property type="entry name" value="RNI-like"/>
    <property type="match status" value="1"/>
</dbReference>
<evidence type="ECO:0000313" key="2">
    <source>
        <dbReference type="Proteomes" id="UP001396898"/>
    </source>
</evidence>
<proteinExistence type="predicted"/>
<keyword evidence="2" id="KW-1185">Reference proteome</keyword>
<dbReference type="InterPro" id="IPR032675">
    <property type="entry name" value="LRR_dom_sf"/>
</dbReference>
<reference evidence="1 2" key="1">
    <citation type="submission" date="2023-01" db="EMBL/GenBank/DDBJ databases">
        <title>Analysis of 21 Apiospora genomes using comparative genomics revels a genus with tremendous synthesis potential of carbohydrate active enzymes and secondary metabolites.</title>
        <authorList>
            <person name="Sorensen T."/>
        </authorList>
    </citation>
    <scope>NUCLEOTIDE SEQUENCE [LARGE SCALE GENOMIC DNA]</scope>
    <source>
        <strain evidence="1 2">CBS 20057</strain>
    </source>
</reference>
<protein>
    <recommendedName>
        <fullName evidence="3">F-box domain-containing protein</fullName>
    </recommendedName>
</protein>
<sequence>MAVERTFLEHTFPPEIWEFICAELAEQKQPSPPWSASVTSITLPARDALRALGKSSKMLRCIAQPLLLQYYNTEDEVEGLGSFCRNILAKPQLASLVRGLEVASCPLYAVDPEILYEVASRFRFSPGVFDIPRPPSTPTSWKTLGEPGRKTVTDLSLLANLVPRFLPNLKCLQVRLGTHRGTRLFLHAFGKLRRLKPLESVTTLVLSSETDLFGAPDGCMLTDHEPLFSALPNLQTLSLWNFKRLSHADNLYGPYAAVQAWRDPTDDVGQWLPPGLRSLHMQNCVLSNHAVKALLLNCRALEHLLYAPEDASSHHIVSRQAVAYFEIVQLLRAAAGSTIRYLDLDIGGFKRRTYRHMLDSDLAAMWKDIHRLPHIERVTVDGDVYQCKEKTPQEDEDTYSSPSDWILVKASGYVGERARHFQLALDQASGF</sequence>
<organism evidence="1 2">
    <name type="scientific">Apiospora marii</name>
    <dbReference type="NCBI Taxonomy" id="335849"/>
    <lineage>
        <taxon>Eukaryota</taxon>
        <taxon>Fungi</taxon>
        <taxon>Dikarya</taxon>
        <taxon>Ascomycota</taxon>
        <taxon>Pezizomycotina</taxon>
        <taxon>Sordariomycetes</taxon>
        <taxon>Xylariomycetidae</taxon>
        <taxon>Amphisphaeriales</taxon>
        <taxon>Apiosporaceae</taxon>
        <taxon>Apiospora</taxon>
    </lineage>
</organism>
<accession>A0ABR1SS10</accession>
<comment type="caution">
    <text evidence="1">The sequence shown here is derived from an EMBL/GenBank/DDBJ whole genome shotgun (WGS) entry which is preliminary data.</text>
</comment>
<dbReference type="Proteomes" id="UP001396898">
    <property type="component" value="Unassembled WGS sequence"/>
</dbReference>
<dbReference type="EMBL" id="JAQQWI010000003">
    <property type="protein sequence ID" value="KAK8037103.1"/>
    <property type="molecule type" value="Genomic_DNA"/>
</dbReference>
<evidence type="ECO:0008006" key="3">
    <source>
        <dbReference type="Google" id="ProtNLM"/>
    </source>
</evidence>
<gene>
    <name evidence="1" type="ORF">PG991_001417</name>
</gene>
<evidence type="ECO:0000313" key="1">
    <source>
        <dbReference type="EMBL" id="KAK8037103.1"/>
    </source>
</evidence>